<evidence type="ECO:0000259" key="1">
    <source>
        <dbReference type="PROSITE" id="PS50404"/>
    </source>
</evidence>
<dbReference type="RefSeq" id="WP_138572329.1">
    <property type="nucleotide sequence ID" value="NZ_CP040818.1"/>
</dbReference>
<dbReference type="OrthoDB" id="9799538at2"/>
<dbReference type="EMBL" id="CP040818">
    <property type="protein sequence ID" value="QDL91617.1"/>
    <property type="molecule type" value="Genomic_DNA"/>
</dbReference>
<dbReference type="InterPro" id="IPR036249">
    <property type="entry name" value="Thioredoxin-like_sf"/>
</dbReference>
<keyword evidence="2" id="KW-0808">Transferase</keyword>
<dbReference type="PANTHER" id="PTHR42673:SF4">
    <property type="entry name" value="MALEYLACETOACETATE ISOMERASE"/>
    <property type="match status" value="1"/>
</dbReference>
<dbReference type="InterPro" id="IPR036282">
    <property type="entry name" value="Glutathione-S-Trfase_C_sf"/>
</dbReference>
<dbReference type="GO" id="GO:0004364">
    <property type="term" value="F:glutathione transferase activity"/>
    <property type="evidence" value="ECO:0007669"/>
    <property type="project" value="TreeGrafter"/>
</dbReference>
<keyword evidence="3" id="KW-1185">Reference proteome</keyword>
<protein>
    <submittedName>
        <fullName evidence="2">Glutathione S-transferase family protein</fullName>
    </submittedName>
</protein>
<sequence length="292" mass="31629">MDYTLAIGDRTYSSWSLRGWLLFARFGLPVQVVSARLYTPGFAQMLEGFAPARLVPVMRGPEGTVWDSLAMAETLAEAFPDAGHWPRDRRARAMARSLAAEMHSGFTALRAACPMNLAEAVSGFVPDGGVLADLSRLETLWAAAGAATGRSEGEWLFGDYSVADAFFAPVAARVATYGLPVTPEARAYVDRYLADGAFRRWRAMGRAADPVQERYGTGLPERPWPGPVPLPAEAVTGETPLNETCPYSGKPVVPEALARIDGQVIGFCNTFCRDKTVADPEAWPEAMQLLGR</sequence>
<dbReference type="CDD" id="cd03043">
    <property type="entry name" value="GST_N_1"/>
    <property type="match status" value="1"/>
</dbReference>
<dbReference type="KEGG" id="ppru:FDP22_07335"/>
<accession>A0A5B8FH01</accession>
<dbReference type="PANTHER" id="PTHR42673">
    <property type="entry name" value="MALEYLACETOACETATE ISOMERASE"/>
    <property type="match status" value="1"/>
</dbReference>
<evidence type="ECO:0000313" key="3">
    <source>
        <dbReference type="Proteomes" id="UP000305888"/>
    </source>
</evidence>
<dbReference type="Gene3D" id="1.20.1050.10">
    <property type="match status" value="1"/>
</dbReference>
<evidence type="ECO:0000313" key="2">
    <source>
        <dbReference type="EMBL" id="QDL91617.1"/>
    </source>
</evidence>
<dbReference type="Gene3D" id="3.40.30.10">
    <property type="entry name" value="Glutaredoxin"/>
    <property type="match status" value="1"/>
</dbReference>
<dbReference type="GO" id="GO:0016034">
    <property type="term" value="F:maleylacetoacetate isomerase activity"/>
    <property type="evidence" value="ECO:0007669"/>
    <property type="project" value="TreeGrafter"/>
</dbReference>
<dbReference type="InterPro" id="IPR004045">
    <property type="entry name" value="Glutathione_S-Trfase_N"/>
</dbReference>
<dbReference type="GO" id="GO:0006559">
    <property type="term" value="P:L-phenylalanine catabolic process"/>
    <property type="evidence" value="ECO:0007669"/>
    <property type="project" value="TreeGrafter"/>
</dbReference>
<reference evidence="2 3" key="1">
    <citation type="submission" date="2019-06" db="EMBL/GenBank/DDBJ databases">
        <title>Genome sequence of Rhodobacteraceae bacterium D4M1.</title>
        <authorList>
            <person name="Cao J."/>
        </authorList>
    </citation>
    <scope>NUCLEOTIDE SEQUENCE [LARGE SCALE GENOMIC DNA]</scope>
    <source>
        <strain evidence="2 3">D4M1</strain>
    </source>
</reference>
<dbReference type="GO" id="GO:0006749">
    <property type="term" value="P:glutathione metabolic process"/>
    <property type="evidence" value="ECO:0007669"/>
    <property type="project" value="TreeGrafter"/>
</dbReference>
<dbReference type="CDD" id="cd03194">
    <property type="entry name" value="GST_C_3"/>
    <property type="match status" value="1"/>
</dbReference>
<dbReference type="AlphaFoldDB" id="A0A5B8FH01"/>
<proteinExistence type="predicted"/>
<feature type="domain" description="GST N-terminal" evidence="1">
    <location>
        <begin position="1"/>
        <end position="83"/>
    </location>
</feature>
<gene>
    <name evidence="2" type="ORF">FDP22_07335</name>
</gene>
<organism evidence="2 3">
    <name type="scientific">Paroceanicella profunda</name>
    <dbReference type="NCBI Taxonomy" id="2579971"/>
    <lineage>
        <taxon>Bacteria</taxon>
        <taxon>Pseudomonadati</taxon>
        <taxon>Pseudomonadota</taxon>
        <taxon>Alphaproteobacteria</taxon>
        <taxon>Rhodobacterales</taxon>
        <taxon>Paracoccaceae</taxon>
        <taxon>Paroceanicella</taxon>
    </lineage>
</organism>
<name>A0A5B8FH01_9RHOB</name>
<dbReference type="Proteomes" id="UP000305888">
    <property type="component" value="Chromosome"/>
</dbReference>
<dbReference type="Pfam" id="PF13409">
    <property type="entry name" value="GST_N_2"/>
    <property type="match status" value="1"/>
</dbReference>
<dbReference type="SUPFAM" id="SSF47616">
    <property type="entry name" value="GST C-terminal domain-like"/>
    <property type="match status" value="1"/>
</dbReference>
<dbReference type="PROSITE" id="PS50404">
    <property type="entry name" value="GST_NTER"/>
    <property type="match status" value="1"/>
</dbReference>
<dbReference type="SUPFAM" id="SSF52833">
    <property type="entry name" value="Thioredoxin-like"/>
    <property type="match status" value="1"/>
</dbReference>